<feature type="compositionally biased region" description="Low complexity" evidence="1">
    <location>
        <begin position="631"/>
        <end position="647"/>
    </location>
</feature>
<dbReference type="EMBL" id="JADNYJ010000058">
    <property type="protein sequence ID" value="KAF8896896.1"/>
    <property type="molecule type" value="Genomic_DNA"/>
</dbReference>
<organism evidence="2 3">
    <name type="scientific">Gymnopilus junonius</name>
    <name type="common">Spectacular rustgill mushroom</name>
    <name type="synonym">Gymnopilus spectabilis subsp. junonius</name>
    <dbReference type="NCBI Taxonomy" id="109634"/>
    <lineage>
        <taxon>Eukaryota</taxon>
        <taxon>Fungi</taxon>
        <taxon>Dikarya</taxon>
        <taxon>Basidiomycota</taxon>
        <taxon>Agaricomycotina</taxon>
        <taxon>Agaricomycetes</taxon>
        <taxon>Agaricomycetidae</taxon>
        <taxon>Agaricales</taxon>
        <taxon>Agaricineae</taxon>
        <taxon>Hymenogastraceae</taxon>
        <taxon>Gymnopilus</taxon>
    </lineage>
</organism>
<accession>A0A9P5TMG1</accession>
<name>A0A9P5TMG1_GYMJU</name>
<feature type="compositionally biased region" description="Polar residues" evidence="1">
    <location>
        <begin position="497"/>
        <end position="509"/>
    </location>
</feature>
<reference evidence="2" key="1">
    <citation type="submission" date="2020-11" db="EMBL/GenBank/DDBJ databases">
        <authorList>
            <consortium name="DOE Joint Genome Institute"/>
            <person name="Ahrendt S."/>
            <person name="Riley R."/>
            <person name="Andreopoulos W."/>
            <person name="LaButti K."/>
            <person name="Pangilinan J."/>
            <person name="Ruiz-duenas F.J."/>
            <person name="Barrasa J.M."/>
            <person name="Sanchez-Garcia M."/>
            <person name="Camarero S."/>
            <person name="Miyauchi S."/>
            <person name="Serrano A."/>
            <person name="Linde D."/>
            <person name="Babiker R."/>
            <person name="Drula E."/>
            <person name="Ayuso-Fernandez I."/>
            <person name="Pacheco R."/>
            <person name="Padilla G."/>
            <person name="Ferreira P."/>
            <person name="Barriuso J."/>
            <person name="Kellner H."/>
            <person name="Castanera R."/>
            <person name="Alfaro M."/>
            <person name="Ramirez L."/>
            <person name="Pisabarro A.G."/>
            <person name="Kuo A."/>
            <person name="Tritt A."/>
            <person name="Lipzen A."/>
            <person name="He G."/>
            <person name="Yan M."/>
            <person name="Ng V."/>
            <person name="Cullen D."/>
            <person name="Martin F."/>
            <person name="Rosso M.-N."/>
            <person name="Henrissat B."/>
            <person name="Hibbett D."/>
            <person name="Martinez A.T."/>
            <person name="Grigoriev I.V."/>
        </authorList>
    </citation>
    <scope>NUCLEOTIDE SEQUENCE</scope>
    <source>
        <strain evidence="2">AH 44721</strain>
    </source>
</reference>
<protein>
    <submittedName>
        <fullName evidence="2">Uncharacterized protein</fullName>
    </submittedName>
</protein>
<evidence type="ECO:0000313" key="3">
    <source>
        <dbReference type="Proteomes" id="UP000724874"/>
    </source>
</evidence>
<keyword evidence="3" id="KW-1185">Reference proteome</keyword>
<gene>
    <name evidence="2" type="ORF">CPB84DRAFT_1748178</name>
</gene>
<sequence length="846" mass="92341">MATGSWEFDRDTSVEFRRRFSPLLAAFPWQWDGIVSRPEHILDYVKVMPQFQNFIECLHRHESYLFSFRDPKRLSLLGVELNTPSQLSEKRMICITQPDELSVFEYLDICSLISAYKLFEIAALLHGCVPRSIPSATRPRLHLPKVKLGRQSHEKEDLYGYTKLHDWIGLAHSFKAAVESYVDKEPEIPASLPSNPIESLLCMLRANEKKTSYNAIESNFIRAAIHVGCQRMVVFPEHMVPDLPGDLQKLGYSPTTNQEADSSLGVDLTVSQSYRYEFVDYGADKPKNNLAADRVTLTVAEFIMPFYLWMPFKLAKKSFSHRTVLDRSSQLGPDKPPTVLNVEMACWKTVFRLSEGRTKPYHALRDLALSIDWQEVDRASSSVREHTWFSLEERPLECAPDIRVIPVPDEDEDAMSTSSPVIPIHSLSASQSTDVPSVSTVNAAVIADELPPTTSMSASPSLSTSLLPPGSGEPNPIGVEGLPPLQSSPVIGDAASPSPSSNPLISRTPALSTMSPTVSQLGVSETLVPSLGLSVSLVATLNPAPPPLQLPPVIGNAASPSPSSHSPVSIHPELPAKPPAVSQSGVGKAVIHSLGLSMSSMTTIKPALLLPVNSTAPSAPPHLISPPDPHLANSGSSSNSALDTLSNHQAPPISNTFQAAGARPFVDDDEQYELAASLTSQLNASFRNYDVEMSDVSSESDSEDSSQSDSPPRVSSPAPPPNNMDVDDNAEDERDAPLPNPRMDVEHLMDDNTDDEQGTVDLLYFFAFWFLILNIALPPLKRAVVVDDETDDEQASLPLKRAMNVDANDMDDETESDPSDLSDTSDNDSTYDGKKPRQSGAVALEI</sequence>
<evidence type="ECO:0000313" key="2">
    <source>
        <dbReference type="EMBL" id="KAF8896896.1"/>
    </source>
</evidence>
<dbReference type="Proteomes" id="UP000724874">
    <property type="component" value="Unassembled WGS sequence"/>
</dbReference>
<feature type="compositionally biased region" description="Acidic residues" evidence="1">
    <location>
        <begin position="725"/>
        <end position="734"/>
    </location>
</feature>
<feature type="compositionally biased region" description="Low complexity" evidence="1">
    <location>
        <begin position="559"/>
        <end position="572"/>
    </location>
</feature>
<feature type="compositionally biased region" description="Acidic residues" evidence="1">
    <location>
        <begin position="808"/>
        <end position="826"/>
    </location>
</feature>
<dbReference type="AlphaFoldDB" id="A0A9P5TMG1"/>
<feature type="region of interest" description="Disordered" evidence="1">
    <location>
        <begin position="552"/>
        <end position="583"/>
    </location>
</feature>
<feature type="compositionally biased region" description="Low complexity" evidence="1">
    <location>
        <begin position="451"/>
        <end position="470"/>
    </location>
</feature>
<feature type="compositionally biased region" description="Pro residues" evidence="1">
    <location>
        <begin position="619"/>
        <end position="629"/>
    </location>
</feature>
<feature type="region of interest" description="Disordered" evidence="1">
    <location>
        <begin position="619"/>
        <end position="655"/>
    </location>
</feature>
<comment type="caution">
    <text evidence="2">The sequence shown here is derived from an EMBL/GenBank/DDBJ whole genome shotgun (WGS) entry which is preliminary data.</text>
</comment>
<feature type="region of interest" description="Disordered" evidence="1">
    <location>
        <begin position="692"/>
        <end position="752"/>
    </location>
</feature>
<feature type="region of interest" description="Disordered" evidence="1">
    <location>
        <begin position="802"/>
        <end position="846"/>
    </location>
</feature>
<proteinExistence type="predicted"/>
<feature type="region of interest" description="Disordered" evidence="1">
    <location>
        <begin position="451"/>
        <end position="509"/>
    </location>
</feature>
<evidence type="ECO:0000256" key="1">
    <source>
        <dbReference type="SAM" id="MobiDB-lite"/>
    </source>
</evidence>
<feature type="compositionally biased region" description="Low complexity" evidence="1">
    <location>
        <begin position="707"/>
        <end position="716"/>
    </location>
</feature>